<keyword evidence="4 8" id="KW-0028">Amino-acid biosynthesis</keyword>
<evidence type="ECO:0000256" key="8">
    <source>
        <dbReference type="RuleBase" id="RU366003"/>
    </source>
</evidence>
<dbReference type="InterPro" id="IPR010140">
    <property type="entry name" value="Histidinol_P_phosphatase_HisJ"/>
</dbReference>
<evidence type="ECO:0000256" key="4">
    <source>
        <dbReference type="ARBA" id="ARBA00022605"/>
    </source>
</evidence>
<comment type="pathway">
    <text evidence="1 8">Amino-acid biosynthesis; L-histidine biosynthesis; L-histidine from 5-phospho-alpha-D-ribose 1-diphosphate: step 8/9.</text>
</comment>
<comment type="similarity">
    <text evidence="2 8">Belongs to the PHP hydrolase family. HisK subfamily.</text>
</comment>
<comment type="caution">
    <text evidence="10">The sequence shown here is derived from an EMBL/GenBank/DDBJ whole genome shotgun (WGS) entry which is preliminary data.</text>
</comment>
<evidence type="ECO:0000313" key="11">
    <source>
        <dbReference type="Proteomes" id="UP000247612"/>
    </source>
</evidence>
<sequence>MKSKQDFNMHTHTKRCGHAYGDDEQYVLAAIDAGFKQLGFSEHIGYTWFDIPTDRMLYRDTNDYLTSIYHLKEKYRDKIDIKVGFEIEYYDSEVDFLKDMRERCDYMIVGQHCKYVDGFGFDYLCRDEDVRDYTDLVCKAMRSGLVSCLAHPDYFMLGRRSFSKACEEAAHQIAQCAVECDVLLEVNLKGRKSGKKPYAQGDAYPYPYRPFWEIIAQYSVQCVYGYDAHVPVDLLDERAIDECNKLIEGLNLTFADEFKIK</sequence>
<dbReference type="EMBL" id="QJKH01000004">
    <property type="protein sequence ID" value="PXX80026.1"/>
    <property type="molecule type" value="Genomic_DNA"/>
</dbReference>
<keyword evidence="11" id="KW-1185">Reference proteome</keyword>
<dbReference type="Pfam" id="PF02811">
    <property type="entry name" value="PHP"/>
    <property type="match status" value="1"/>
</dbReference>
<dbReference type="GO" id="GO:0004401">
    <property type="term" value="F:histidinol-phosphatase activity"/>
    <property type="evidence" value="ECO:0007669"/>
    <property type="project" value="UniProtKB-UniRule"/>
</dbReference>
<dbReference type="SUPFAM" id="SSF89550">
    <property type="entry name" value="PHP domain-like"/>
    <property type="match status" value="1"/>
</dbReference>
<dbReference type="AlphaFoldDB" id="A0A318KWI2"/>
<dbReference type="Gene3D" id="3.20.20.140">
    <property type="entry name" value="Metal-dependent hydrolases"/>
    <property type="match status" value="1"/>
</dbReference>
<name>A0A318KWI2_9FIRM</name>
<dbReference type="PANTHER" id="PTHR21039:SF0">
    <property type="entry name" value="HISTIDINOL-PHOSPHATASE"/>
    <property type="match status" value="1"/>
</dbReference>
<gene>
    <name evidence="10" type="ORF">DES51_10428</name>
</gene>
<dbReference type="InterPro" id="IPR004013">
    <property type="entry name" value="PHP_dom"/>
</dbReference>
<dbReference type="UniPathway" id="UPA00031">
    <property type="reaction ID" value="UER00013"/>
</dbReference>
<reference evidence="10 11" key="1">
    <citation type="submission" date="2018-05" db="EMBL/GenBank/DDBJ databases">
        <title>Genomic Encyclopedia of Type Strains, Phase IV (KMG-IV): sequencing the most valuable type-strain genomes for metagenomic binning, comparative biology and taxonomic classification.</title>
        <authorList>
            <person name="Goeker M."/>
        </authorList>
    </citation>
    <scope>NUCLEOTIDE SEQUENCE [LARGE SCALE GENOMIC DNA]</scope>
    <source>
        <strain evidence="10 11">JC118</strain>
    </source>
</reference>
<dbReference type="RefSeq" id="WP_022937825.1">
    <property type="nucleotide sequence ID" value="NZ_CABKRQ010000004.1"/>
</dbReference>
<dbReference type="CDD" id="cd12110">
    <property type="entry name" value="PHP_HisPPase_Hisj_like"/>
    <property type="match status" value="1"/>
</dbReference>
<dbReference type="STRING" id="1034346.GCA_000313565_01522"/>
<organism evidence="10 11">
    <name type="scientific">Dielma fastidiosa</name>
    <dbReference type="NCBI Taxonomy" id="1034346"/>
    <lineage>
        <taxon>Bacteria</taxon>
        <taxon>Bacillati</taxon>
        <taxon>Bacillota</taxon>
        <taxon>Erysipelotrichia</taxon>
        <taxon>Erysipelotrichales</taxon>
        <taxon>Erysipelotrichaceae</taxon>
        <taxon>Dielma</taxon>
    </lineage>
</organism>
<evidence type="ECO:0000259" key="9">
    <source>
        <dbReference type="Pfam" id="PF02811"/>
    </source>
</evidence>
<comment type="catalytic activity">
    <reaction evidence="7 8">
        <text>L-histidinol phosphate + H2O = L-histidinol + phosphate</text>
        <dbReference type="Rhea" id="RHEA:14465"/>
        <dbReference type="ChEBI" id="CHEBI:15377"/>
        <dbReference type="ChEBI" id="CHEBI:43474"/>
        <dbReference type="ChEBI" id="CHEBI:57699"/>
        <dbReference type="ChEBI" id="CHEBI:57980"/>
        <dbReference type="EC" id="3.1.3.15"/>
    </reaction>
</comment>
<dbReference type="OrthoDB" id="9775255at2"/>
<evidence type="ECO:0000313" key="10">
    <source>
        <dbReference type="EMBL" id="PXX80026.1"/>
    </source>
</evidence>
<proteinExistence type="inferred from homology"/>
<dbReference type="GO" id="GO:0000105">
    <property type="term" value="P:L-histidine biosynthetic process"/>
    <property type="evidence" value="ECO:0007669"/>
    <property type="project" value="UniProtKB-UniRule"/>
</dbReference>
<evidence type="ECO:0000256" key="7">
    <source>
        <dbReference type="ARBA" id="ARBA00049158"/>
    </source>
</evidence>
<feature type="domain" description="PHP" evidence="9">
    <location>
        <begin position="9"/>
        <end position="187"/>
    </location>
</feature>
<keyword evidence="5 8" id="KW-0378">Hydrolase</keyword>
<dbReference type="InterPro" id="IPR016195">
    <property type="entry name" value="Pol/histidinol_Pase-like"/>
</dbReference>
<dbReference type="Proteomes" id="UP000247612">
    <property type="component" value="Unassembled WGS sequence"/>
</dbReference>
<protein>
    <recommendedName>
        <fullName evidence="3 8">Histidinol-phosphatase</fullName>
        <shortName evidence="8">HolPase</shortName>
        <ecNumber evidence="3 8">3.1.3.15</ecNumber>
    </recommendedName>
</protein>
<evidence type="ECO:0000256" key="6">
    <source>
        <dbReference type="ARBA" id="ARBA00023102"/>
    </source>
</evidence>
<dbReference type="PANTHER" id="PTHR21039">
    <property type="entry name" value="HISTIDINOL PHOSPHATASE-RELATED"/>
    <property type="match status" value="1"/>
</dbReference>
<evidence type="ECO:0000256" key="5">
    <source>
        <dbReference type="ARBA" id="ARBA00022801"/>
    </source>
</evidence>
<evidence type="ECO:0000256" key="1">
    <source>
        <dbReference type="ARBA" id="ARBA00004970"/>
    </source>
</evidence>
<evidence type="ECO:0000256" key="2">
    <source>
        <dbReference type="ARBA" id="ARBA00009152"/>
    </source>
</evidence>
<accession>A0A318KWI2</accession>
<dbReference type="GO" id="GO:0005737">
    <property type="term" value="C:cytoplasm"/>
    <property type="evidence" value="ECO:0007669"/>
    <property type="project" value="TreeGrafter"/>
</dbReference>
<dbReference type="EC" id="3.1.3.15" evidence="3 8"/>
<keyword evidence="6 8" id="KW-0368">Histidine biosynthesis</keyword>
<evidence type="ECO:0000256" key="3">
    <source>
        <dbReference type="ARBA" id="ARBA00013085"/>
    </source>
</evidence>